<feature type="region of interest" description="Disordered" evidence="1">
    <location>
        <begin position="74"/>
        <end position="110"/>
    </location>
</feature>
<dbReference type="EMBL" id="JBJJXI010000136">
    <property type="protein sequence ID" value="KAL3387850.1"/>
    <property type="molecule type" value="Genomic_DNA"/>
</dbReference>
<keyword evidence="3" id="KW-1185">Reference proteome</keyword>
<gene>
    <name evidence="2" type="ORF">TKK_016941</name>
</gene>
<sequence length="195" mass="22576">MSAAFRRNFKTRAVTYIYYTYKLQHERLLPRLFHFYNFIVYIVMTSAATTSTITTDAEAPVRVKRAKTKTELEFSKVPVSETRRSQQQQQQQQQHVKRPPRTSLSRSTSVRKKKHLIEALFDGLRFGGQLDLALVARRVVKESENLVHVAAIRGKIDSKNRYIRVLDIPRGICFFVDVMPSPLLLLRTIEHPSSS</sequence>
<proteinExistence type="predicted"/>
<organism evidence="2 3">
    <name type="scientific">Trichogramma kaykai</name>
    <dbReference type="NCBI Taxonomy" id="54128"/>
    <lineage>
        <taxon>Eukaryota</taxon>
        <taxon>Metazoa</taxon>
        <taxon>Ecdysozoa</taxon>
        <taxon>Arthropoda</taxon>
        <taxon>Hexapoda</taxon>
        <taxon>Insecta</taxon>
        <taxon>Pterygota</taxon>
        <taxon>Neoptera</taxon>
        <taxon>Endopterygota</taxon>
        <taxon>Hymenoptera</taxon>
        <taxon>Apocrita</taxon>
        <taxon>Proctotrupomorpha</taxon>
        <taxon>Chalcidoidea</taxon>
        <taxon>Trichogrammatidae</taxon>
        <taxon>Trichogramma</taxon>
    </lineage>
</organism>
<accession>A0ABD2W467</accession>
<comment type="caution">
    <text evidence="2">The sequence shown here is derived from an EMBL/GenBank/DDBJ whole genome shotgun (WGS) entry which is preliminary data.</text>
</comment>
<evidence type="ECO:0000256" key="1">
    <source>
        <dbReference type="SAM" id="MobiDB-lite"/>
    </source>
</evidence>
<name>A0ABD2W467_9HYME</name>
<reference evidence="2 3" key="1">
    <citation type="journal article" date="2024" name="bioRxiv">
        <title>A reference genome for Trichogramma kaykai: A tiny desert-dwelling parasitoid wasp with competing sex-ratio distorters.</title>
        <authorList>
            <person name="Culotta J."/>
            <person name="Lindsey A.R."/>
        </authorList>
    </citation>
    <scope>NUCLEOTIDE SEQUENCE [LARGE SCALE GENOMIC DNA]</scope>
    <source>
        <strain evidence="2 3">KSX58</strain>
    </source>
</reference>
<dbReference type="AlphaFoldDB" id="A0ABD2W467"/>
<evidence type="ECO:0000313" key="2">
    <source>
        <dbReference type="EMBL" id="KAL3387850.1"/>
    </source>
</evidence>
<evidence type="ECO:0000313" key="3">
    <source>
        <dbReference type="Proteomes" id="UP001627154"/>
    </source>
</evidence>
<protein>
    <submittedName>
        <fullName evidence="2">Uncharacterized protein</fullName>
    </submittedName>
</protein>
<dbReference type="Proteomes" id="UP001627154">
    <property type="component" value="Unassembled WGS sequence"/>
</dbReference>